<dbReference type="InterPro" id="IPR016084">
    <property type="entry name" value="Haem_Oase-like_multi-hlx"/>
</dbReference>
<dbReference type="Proteomes" id="UP000186914">
    <property type="component" value="Unassembled WGS sequence"/>
</dbReference>
<proteinExistence type="predicted"/>
<evidence type="ECO:0000313" key="2">
    <source>
        <dbReference type="EMBL" id="SIR94679.1"/>
    </source>
</evidence>
<dbReference type="GO" id="GO:0005829">
    <property type="term" value="C:cytosol"/>
    <property type="evidence" value="ECO:0007669"/>
    <property type="project" value="TreeGrafter"/>
</dbReference>
<dbReference type="InterPro" id="IPR050967">
    <property type="entry name" value="Thiamine_Salvage_TenA"/>
</dbReference>
<keyword evidence="3" id="KW-1185">Reference proteome</keyword>
<dbReference type="InterPro" id="IPR004305">
    <property type="entry name" value="Thiaminase-2/PQQC"/>
</dbReference>
<evidence type="ECO:0000313" key="3">
    <source>
        <dbReference type="Proteomes" id="UP000186914"/>
    </source>
</evidence>
<dbReference type="AlphaFoldDB" id="A0A1N7F311"/>
<dbReference type="Pfam" id="PF03070">
    <property type="entry name" value="TENA_THI-4"/>
    <property type="match status" value="1"/>
</dbReference>
<dbReference type="PIRSF" id="PIRSF003170">
    <property type="entry name" value="Pet18p"/>
    <property type="match status" value="1"/>
</dbReference>
<gene>
    <name evidence="2" type="ORF">SAMN05421858_4755</name>
</gene>
<name>A0A1N7F311_9EURY</name>
<accession>A0A1N7F311</accession>
<sequence>MVGMTGHDTNVANVPKSFEEYTKTYETPRFTDWLRKRAEPEWTNATTHRFTSDLGTGDLDDDVFQRYLVQDYAFVETLVGVFGHAIGDAPTMESKSRLVDFLGVLTADENDYFERSFEALAVPQTEYIDSDLAPTTRAFEDLLKRAANEGGYVETLAVLVPAEWVYLEWATHVEDDSPARFYLEEWIDLHTNEEFRAFIAWLRDELDREGKDVSLRRQRRIERLFRRTVSLEIVFFEMAYSLPNDE</sequence>
<dbReference type="SUPFAM" id="SSF48613">
    <property type="entry name" value="Heme oxygenase-like"/>
    <property type="match status" value="1"/>
</dbReference>
<dbReference type="PANTHER" id="PTHR43198:SF2">
    <property type="entry name" value="SI:CH1073-67J19.1-RELATED"/>
    <property type="match status" value="1"/>
</dbReference>
<evidence type="ECO:0000259" key="1">
    <source>
        <dbReference type="Pfam" id="PF03070"/>
    </source>
</evidence>
<dbReference type="CDD" id="cd19358">
    <property type="entry name" value="TenA_E_Spr0628-like"/>
    <property type="match status" value="1"/>
</dbReference>
<reference evidence="3" key="1">
    <citation type="submission" date="2017-01" db="EMBL/GenBank/DDBJ databases">
        <authorList>
            <person name="Varghese N."/>
            <person name="Submissions S."/>
        </authorList>
    </citation>
    <scope>NUCLEOTIDE SEQUENCE [LARGE SCALE GENOMIC DNA]</scope>
    <source>
        <strain evidence="3">CGMCC 1.7737</strain>
    </source>
</reference>
<dbReference type="Gene3D" id="1.20.910.10">
    <property type="entry name" value="Heme oxygenase-like"/>
    <property type="match status" value="1"/>
</dbReference>
<feature type="domain" description="Thiaminase-2/PQQC" evidence="1">
    <location>
        <begin position="36"/>
        <end position="240"/>
    </location>
</feature>
<protein>
    <submittedName>
        <fullName evidence="2">Thiaminase (Transcriptional activator TenA)</fullName>
    </submittedName>
</protein>
<dbReference type="InterPro" id="IPR026285">
    <property type="entry name" value="TenA_E"/>
</dbReference>
<dbReference type="PANTHER" id="PTHR43198">
    <property type="entry name" value="BIFUNCTIONAL TH2 PROTEIN"/>
    <property type="match status" value="1"/>
</dbReference>
<organism evidence="2 3">
    <name type="scientific">Haladaptatus litoreus</name>
    <dbReference type="NCBI Taxonomy" id="553468"/>
    <lineage>
        <taxon>Archaea</taxon>
        <taxon>Methanobacteriati</taxon>
        <taxon>Methanobacteriota</taxon>
        <taxon>Stenosarchaea group</taxon>
        <taxon>Halobacteria</taxon>
        <taxon>Halobacteriales</taxon>
        <taxon>Haladaptataceae</taxon>
        <taxon>Haladaptatus</taxon>
    </lineage>
</organism>
<dbReference type="EMBL" id="FTNO01000007">
    <property type="protein sequence ID" value="SIR94679.1"/>
    <property type="molecule type" value="Genomic_DNA"/>
</dbReference>